<dbReference type="AlphaFoldDB" id="A0A853B3D7"/>
<dbReference type="PANTHER" id="PTHR42839">
    <property type="entry name" value="ISOCHORISMATE SYNTHASE ENTC"/>
    <property type="match status" value="1"/>
</dbReference>
<dbReference type="InterPro" id="IPR015890">
    <property type="entry name" value="Chorismate_C"/>
</dbReference>
<proteinExistence type="inferred from homology"/>
<dbReference type="InterPro" id="IPR005801">
    <property type="entry name" value="ADC_synthase"/>
</dbReference>
<evidence type="ECO:0000313" key="8">
    <source>
        <dbReference type="EMBL" id="NYI89281.1"/>
    </source>
</evidence>
<evidence type="ECO:0000256" key="6">
    <source>
        <dbReference type="SAM" id="MobiDB-lite"/>
    </source>
</evidence>
<protein>
    <recommendedName>
        <fullName evidence="3">isochorismate synthase</fullName>
        <ecNumber evidence="3">5.4.4.2</ecNumber>
    </recommendedName>
    <alternativeName>
        <fullName evidence="5">Isochorismate mutase</fullName>
    </alternativeName>
</protein>
<comment type="caution">
    <text evidence="8">The sequence shown here is derived from an EMBL/GenBank/DDBJ whole genome shotgun (WGS) entry which is preliminary data.</text>
</comment>
<evidence type="ECO:0000313" key="9">
    <source>
        <dbReference type="Proteomes" id="UP000549616"/>
    </source>
</evidence>
<reference evidence="8 9" key="1">
    <citation type="submission" date="2020-07" db="EMBL/GenBank/DDBJ databases">
        <title>Sequencing the genomes of 1000 actinobacteria strains.</title>
        <authorList>
            <person name="Klenk H.-P."/>
        </authorList>
    </citation>
    <scope>NUCLEOTIDE SEQUENCE [LARGE SCALE GENOMIC DNA]</scope>
    <source>
        <strain evidence="8 9">DSM 104006</strain>
    </source>
</reference>
<evidence type="ECO:0000256" key="5">
    <source>
        <dbReference type="ARBA" id="ARBA00041564"/>
    </source>
</evidence>
<dbReference type="InterPro" id="IPR004561">
    <property type="entry name" value="IsoChor_synthase"/>
</dbReference>
<dbReference type="Proteomes" id="UP000549616">
    <property type="component" value="Unassembled WGS sequence"/>
</dbReference>
<dbReference type="EMBL" id="JACCFK010000001">
    <property type="protein sequence ID" value="NYI89281.1"/>
    <property type="molecule type" value="Genomic_DNA"/>
</dbReference>
<evidence type="ECO:0000256" key="1">
    <source>
        <dbReference type="ARBA" id="ARBA00000799"/>
    </source>
</evidence>
<comment type="similarity">
    <text evidence="2">Belongs to the isochorismate synthase family.</text>
</comment>
<feature type="region of interest" description="Disordered" evidence="6">
    <location>
        <begin position="186"/>
        <end position="217"/>
    </location>
</feature>
<sequence>MDAVELIEDYTPGDFWFATSRHTILGSGSRLTFTDTDVPALGDAVPAALAGSPGSLAVGVLPFDTTATPGYLVVPSVARVSGPAHPSAAALPRLTIDGPSAVRAVPEPVAHVEAVARAVRALQDRGLRKVVLARALDLEFPGEVPAKAVLRNLLKDNSHGYTFAAALPGGRSLLGATPELLLSRSGRRVVSHPHAGSAPRSADPVTDRENADRLSSSRKDHVEHAVLSEAIVETLRPFCRRLSVPRTPSLVSTPTMWHLSTMVTGELVDPDVTALHLAGALHPTPAICGSPTVEARELVGELEPFDRGYYAGTVGWMDASGDGEWAVSIRCAEVSSSRMRLYAGGGIVPASDPKAELDETSAKFRTLLRAMGLE</sequence>
<feature type="domain" description="Chorismate-utilising enzyme C-terminal" evidence="7">
    <location>
        <begin position="111"/>
        <end position="363"/>
    </location>
</feature>
<dbReference type="RefSeq" id="WP_179773458.1">
    <property type="nucleotide sequence ID" value="NZ_JACCFK010000001.1"/>
</dbReference>
<keyword evidence="4 8" id="KW-0413">Isomerase</keyword>
<dbReference type="PANTHER" id="PTHR42839:SF2">
    <property type="entry name" value="ISOCHORISMATE SYNTHASE ENTC"/>
    <property type="match status" value="1"/>
</dbReference>
<name>A0A853B3D7_9PSEU</name>
<accession>A0A853B3D7</accession>
<feature type="compositionally biased region" description="Basic and acidic residues" evidence="6">
    <location>
        <begin position="205"/>
        <end position="217"/>
    </location>
</feature>
<dbReference type="Gene3D" id="3.60.120.10">
    <property type="entry name" value="Anthranilate synthase"/>
    <property type="match status" value="1"/>
</dbReference>
<comment type="catalytic activity">
    <reaction evidence="1">
        <text>chorismate = isochorismate</text>
        <dbReference type="Rhea" id="RHEA:18985"/>
        <dbReference type="ChEBI" id="CHEBI:29748"/>
        <dbReference type="ChEBI" id="CHEBI:29780"/>
        <dbReference type="EC" id="5.4.4.2"/>
    </reaction>
</comment>
<evidence type="ECO:0000256" key="2">
    <source>
        <dbReference type="ARBA" id="ARBA00005297"/>
    </source>
</evidence>
<gene>
    <name evidence="8" type="ORF">HNR02_002604</name>
</gene>
<dbReference type="NCBIfam" id="TIGR00543">
    <property type="entry name" value="isochor_syn"/>
    <property type="match status" value="1"/>
</dbReference>
<dbReference type="EC" id="5.4.4.2" evidence="3"/>
<dbReference type="Pfam" id="PF00425">
    <property type="entry name" value="Chorismate_bind"/>
    <property type="match status" value="1"/>
</dbReference>
<dbReference type="GO" id="GO:0008909">
    <property type="term" value="F:isochorismate synthase activity"/>
    <property type="evidence" value="ECO:0007669"/>
    <property type="project" value="UniProtKB-EC"/>
</dbReference>
<keyword evidence="9" id="KW-1185">Reference proteome</keyword>
<dbReference type="SUPFAM" id="SSF56322">
    <property type="entry name" value="ADC synthase"/>
    <property type="match status" value="1"/>
</dbReference>
<organism evidence="8 9">
    <name type="scientific">Amycolatopsis endophytica</name>
    <dbReference type="NCBI Taxonomy" id="860233"/>
    <lineage>
        <taxon>Bacteria</taxon>
        <taxon>Bacillati</taxon>
        <taxon>Actinomycetota</taxon>
        <taxon>Actinomycetes</taxon>
        <taxon>Pseudonocardiales</taxon>
        <taxon>Pseudonocardiaceae</taxon>
        <taxon>Amycolatopsis</taxon>
    </lineage>
</organism>
<dbReference type="GO" id="GO:0009697">
    <property type="term" value="P:salicylic acid biosynthetic process"/>
    <property type="evidence" value="ECO:0007669"/>
    <property type="project" value="TreeGrafter"/>
</dbReference>
<evidence type="ECO:0000256" key="3">
    <source>
        <dbReference type="ARBA" id="ARBA00012824"/>
    </source>
</evidence>
<evidence type="ECO:0000259" key="7">
    <source>
        <dbReference type="Pfam" id="PF00425"/>
    </source>
</evidence>
<evidence type="ECO:0000256" key="4">
    <source>
        <dbReference type="ARBA" id="ARBA00023235"/>
    </source>
</evidence>